<gene>
    <name evidence="1" type="ORF">CBF27_04235</name>
</gene>
<protein>
    <recommendedName>
        <fullName evidence="3">GrdX protein</fullName>
    </recommendedName>
</protein>
<dbReference type="Proteomes" id="UP000286773">
    <property type="component" value="Unassembled WGS sequence"/>
</dbReference>
<comment type="caution">
    <text evidence="1">The sequence shown here is derived from an EMBL/GenBank/DDBJ whole genome shotgun (WGS) entry which is preliminary data.</text>
</comment>
<evidence type="ECO:0000313" key="2">
    <source>
        <dbReference type="Proteomes" id="UP000286773"/>
    </source>
</evidence>
<proteinExistence type="predicted"/>
<dbReference type="EMBL" id="NGKC01000003">
    <property type="protein sequence ID" value="RSU13395.1"/>
    <property type="molecule type" value="Genomic_DNA"/>
</dbReference>
<accession>A0A430AZB1</accession>
<dbReference type="RefSeq" id="WP_126812710.1">
    <property type="nucleotide sequence ID" value="NZ_NGKC01000003.1"/>
</dbReference>
<reference evidence="1 2" key="1">
    <citation type="submission" date="2017-05" db="EMBL/GenBank/DDBJ databases">
        <title>Vagococcus spp. assemblies.</title>
        <authorList>
            <person name="Gulvik C.A."/>
        </authorList>
    </citation>
    <scope>NUCLEOTIDE SEQUENCE [LARGE SCALE GENOMIC DNA]</scope>
    <source>
        <strain evidence="1 2">LMG 24798</strain>
    </source>
</reference>
<dbReference type="OrthoDB" id="9815289at2"/>
<evidence type="ECO:0000313" key="1">
    <source>
        <dbReference type="EMBL" id="RSU13395.1"/>
    </source>
</evidence>
<organism evidence="1 2">
    <name type="scientific">Vagococcus acidifermentans</name>
    <dbReference type="NCBI Taxonomy" id="564710"/>
    <lineage>
        <taxon>Bacteria</taxon>
        <taxon>Bacillati</taxon>
        <taxon>Bacillota</taxon>
        <taxon>Bacilli</taxon>
        <taxon>Lactobacillales</taxon>
        <taxon>Enterococcaceae</taxon>
        <taxon>Vagococcus</taxon>
    </lineage>
</organism>
<keyword evidence="2" id="KW-1185">Reference proteome</keyword>
<sequence length="130" mass="15195">MIIVTNNPEVPDKMKAIKKTSIVFVDGEYKDVLLQTRRYIVDEQLVLLTHPLSGSIKPNETYYKSICLSEEARDWIDLESLTYIERALDVYEAFYKNQPRPNWTDSVLLDFAKIDYRIMADTLQRMGVQT</sequence>
<dbReference type="InterPro" id="IPR047735">
    <property type="entry name" value="GrdX-like"/>
</dbReference>
<dbReference type="NCBIfam" id="NF038093">
    <property type="entry name" value="GrdX"/>
    <property type="match status" value="1"/>
</dbReference>
<evidence type="ECO:0008006" key="3">
    <source>
        <dbReference type="Google" id="ProtNLM"/>
    </source>
</evidence>
<name>A0A430AZB1_9ENTE</name>
<dbReference type="AlphaFoldDB" id="A0A430AZB1"/>